<dbReference type="KEGG" id="dsu:Dsui_2605"/>
<dbReference type="InterPro" id="IPR000160">
    <property type="entry name" value="GGDEF_dom"/>
</dbReference>
<dbReference type="SMART" id="SM00267">
    <property type="entry name" value="GGDEF"/>
    <property type="match status" value="1"/>
</dbReference>
<dbReference type="PROSITE" id="PS50887">
    <property type="entry name" value="GGDEF"/>
    <property type="match status" value="1"/>
</dbReference>
<dbReference type="PROSITE" id="PS50113">
    <property type="entry name" value="PAC"/>
    <property type="match status" value="1"/>
</dbReference>
<accession>G8QNR2</accession>
<dbReference type="SMART" id="SM00052">
    <property type="entry name" value="EAL"/>
    <property type="match status" value="1"/>
</dbReference>
<dbReference type="SMART" id="SM00086">
    <property type="entry name" value="PAC"/>
    <property type="match status" value="1"/>
</dbReference>
<dbReference type="Gene3D" id="3.20.20.450">
    <property type="entry name" value="EAL domain"/>
    <property type="match status" value="1"/>
</dbReference>
<dbReference type="NCBIfam" id="TIGR00254">
    <property type="entry name" value="GGDEF"/>
    <property type="match status" value="1"/>
</dbReference>
<feature type="domain" description="PAC" evidence="2">
    <location>
        <begin position="80"/>
        <end position="132"/>
    </location>
</feature>
<dbReference type="SUPFAM" id="SSF55073">
    <property type="entry name" value="Nucleotide cyclase"/>
    <property type="match status" value="1"/>
</dbReference>
<dbReference type="Pfam" id="PF13426">
    <property type="entry name" value="PAS_9"/>
    <property type="match status" value="1"/>
</dbReference>
<feature type="domain" description="PAS" evidence="1">
    <location>
        <begin position="13"/>
        <end position="53"/>
    </location>
</feature>
<protein>
    <submittedName>
        <fullName evidence="5">PAS domain S-box/diguanylate cyclase (GGDEF) domain-containing protein</fullName>
    </submittedName>
</protein>
<dbReference type="Gene3D" id="3.30.450.20">
    <property type="entry name" value="PAS domain"/>
    <property type="match status" value="1"/>
</dbReference>
<dbReference type="PROSITE" id="PS50112">
    <property type="entry name" value="PAS"/>
    <property type="match status" value="1"/>
</dbReference>
<evidence type="ECO:0000259" key="1">
    <source>
        <dbReference type="PROSITE" id="PS50112"/>
    </source>
</evidence>
<dbReference type="Pfam" id="PF00563">
    <property type="entry name" value="EAL"/>
    <property type="match status" value="1"/>
</dbReference>
<dbReference type="OrthoDB" id="9813903at2"/>
<sequence length="578" mass="64369">MDNKEQLQALKGKAFDASGEGILITDPRGVILAVNKKFEEITGYSSVDVLGQTPRILASGRHDEAFYRDMWDLVMEQGLWSGLIWNRRRTGDEYLEQFSISAVYARDGTVEGYIGVMRDITDQKLQEDRIKYLASHDVLTGLLNRHALDTRLERAILHAKRRQARLALMFLDLDRFKQINDILGHDVGDELLKTVAQRLRECVREEDTIARQGGDEFILLLEDLEDNKGSIAHTAQRIIDSLAKDFEIMGCALSASASIGIALYPENGHTQAELVKHADLAMYHAKASGRGNFQFFNAELDAQVRQNVALESDLRAAIAAGGQQFVLHYQPKINLATGRVVSLEALIRWHHPQLGMVPPAEFITLAEDVHLITPLSRWLVGEVAAQITRWGDDALPVAINISPAQFRQANFVEELLEITGSHGVPPGMIELEITEGVFINDMENAIKTLQAARDTGFRVALDDFGTGYSSLRYLVSLPIDVLKIDRSFVSDQNQVCMAIVRFLVNLGQELGVEIVAEGVETLEQAHYLYKAGCTVGQGYLFSRPLPVADVLPFLRETGVTDRHDQDIEVMHLTARASS</sequence>
<dbReference type="CDD" id="cd00130">
    <property type="entry name" value="PAS"/>
    <property type="match status" value="1"/>
</dbReference>
<dbReference type="Proteomes" id="UP000005633">
    <property type="component" value="Chromosome"/>
</dbReference>
<evidence type="ECO:0000259" key="2">
    <source>
        <dbReference type="PROSITE" id="PS50113"/>
    </source>
</evidence>
<dbReference type="SMART" id="SM00091">
    <property type="entry name" value="PAS"/>
    <property type="match status" value="1"/>
</dbReference>
<dbReference type="PANTHER" id="PTHR44757:SF2">
    <property type="entry name" value="BIOFILM ARCHITECTURE MAINTENANCE PROTEIN MBAA"/>
    <property type="match status" value="1"/>
</dbReference>
<dbReference type="InterPro" id="IPR035965">
    <property type="entry name" value="PAS-like_dom_sf"/>
</dbReference>
<dbReference type="GO" id="GO:0003824">
    <property type="term" value="F:catalytic activity"/>
    <property type="evidence" value="ECO:0007669"/>
    <property type="project" value="UniProtKB-ARBA"/>
</dbReference>
<dbReference type="Pfam" id="PF00990">
    <property type="entry name" value="GGDEF"/>
    <property type="match status" value="1"/>
</dbReference>
<feature type="domain" description="EAL" evidence="3">
    <location>
        <begin position="307"/>
        <end position="558"/>
    </location>
</feature>
<dbReference type="InterPro" id="IPR029787">
    <property type="entry name" value="Nucleotide_cyclase"/>
</dbReference>
<dbReference type="InterPro" id="IPR001633">
    <property type="entry name" value="EAL_dom"/>
</dbReference>
<dbReference type="InterPro" id="IPR035919">
    <property type="entry name" value="EAL_sf"/>
</dbReference>
<gene>
    <name evidence="5" type="ordered locus">Dsui_2605</name>
</gene>
<dbReference type="NCBIfam" id="TIGR00229">
    <property type="entry name" value="sensory_box"/>
    <property type="match status" value="1"/>
</dbReference>
<evidence type="ECO:0000313" key="5">
    <source>
        <dbReference type="EMBL" id="AEV26956.1"/>
    </source>
</evidence>
<evidence type="ECO:0000259" key="3">
    <source>
        <dbReference type="PROSITE" id="PS50883"/>
    </source>
</evidence>
<dbReference type="FunFam" id="3.30.70.270:FF:000001">
    <property type="entry name" value="Diguanylate cyclase domain protein"/>
    <property type="match status" value="1"/>
</dbReference>
<feature type="domain" description="GGDEF" evidence="4">
    <location>
        <begin position="164"/>
        <end position="298"/>
    </location>
</feature>
<proteinExistence type="predicted"/>
<dbReference type="PROSITE" id="PS50883">
    <property type="entry name" value="EAL"/>
    <property type="match status" value="1"/>
</dbReference>
<dbReference type="InterPro" id="IPR043128">
    <property type="entry name" value="Rev_trsase/Diguanyl_cyclase"/>
</dbReference>
<dbReference type="AlphaFoldDB" id="G8QNR2"/>
<dbReference type="SUPFAM" id="SSF55785">
    <property type="entry name" value="PYP-like sensor domain (PAS domain)"/>
    <property type="match status" value="1"/>
</dbReference>
<dbReference type="Gene3D" id="3.30.70.270">
    <property type="match status" value="1"/>
</dbReference>
<dbReference type="PANTHER" id="PTHR44757">
    <property type="entry name" value="DIGUANYLATE CYCLASE DGCP"/>
    <property type="match status" value="1"/>
</dbReference>
<dbReference type="STRING" id="640081.Dsui_2605"/>
<dbReference type="RefSeq" id="WP_014237637.1">
    <property type="nucleotide sequence ID" value="NC_016616.1"/>
</dbReference>
<name>G8QNR2_AZOOP</name>
<dbReference type="InterPro" id="IPR001610">
    <property type="entry name" value="PAC"/>
</dbReference>
<dbReference type="SUPFAM" id="SSF141868">
    <property type="entry name" value="EAL domain-like"/>
    <property type="match status" value="1"/>
</dbReference>
<dbReference type="eggNOG" id="COG5001">
    <property type="taxonomic scope" value="Bacteria"/>
</dbReference>
<dbReference type="EMBL" id="CP003153">
    <property type="protein sequence ID" value="AEV26956.1"/>
    <property type="molecule type" value="Genomic_DNA"/>
</dbReference>
<evidence type="ECO:0000313" key="6">
    <source>
        <dbReference type="Proteomes" id="UP000005633"/>
    </source>
</evidence>
<dbReference type="CDD" id="cd01949">
    <property type="entry name" value="GGDEF"/>
    <property type="match status" value="1"/>
</dbReference>
<dbReference type="InterPro" id="IPR052155">
    <property type="entry name" value="Biofilm_reg_signaling"/>
</dbReference>
<dbReference type="InterPro" id="IPR000014">
    <property type="entry name" value="PAS"/>
</dbReference>
<dbReference type="InterPro" id="IPR000700">
    <property type="entry name" value="PAS-assoc_C"/>
</dbReference>
<dbReference type="CDD" id="cd01948">
    <property type="entry name" value="EAL"/>
    <property type="match status" value="1"/>
</dbReference>
<dbReference type="HOGENOM" id="CLU_000445_70_20_4"/>
<reference evidence="5 6" key="1">
    <citation type="journal article" date="2012" name="J. Bacteriol.">
        <title>Complete genome sequence of the anaerobic perchlorate-reducing bacterium Azospira suillum strain PS.</title>
        <authorList>
            <person name="Byrne-Bailey K.G."/>
            <person name="Coates J.D."/>
        </authorList>
    </citation>
    <scope>NUCLEOTIDE SEQUENCE [LARGE SCALE GENOMIC DNA]</scope>
    <source>
        <strain evidence="6">ATCC BAA-33 / DSM 13638 / PS</strain>
    </source>
</reference>
<organism evidence="5 6">
    <name type="scientific">Azospira oryzae (strain ATCC BAA-33 / DSM 13638 / PS)</name>
    <name type="common">Dechlorosoma suillum</name>
    <dbReference type="NCBI Taxonomy" id="640081"/>
    <lineage>
        <taxon>Bacteria</taxon>
        <taxon>Pseudomonadati</taxon>
        <taxon>Pseudomonadota</taxon>
        <taxon>Betaproteobacteria</taxon>
        <taxon>Rhodocyclales</taxon>
        <taxon>Rhodocyclaceae</taxon>
        <taxon>Azospira</taxon>
    </lineage>
</organism>
<evidence type="ECO:0000259" key="4">
    <source>
        <dbReference type="PROSITE" id="PS50887"/>
    </source>
</evidence>